<sequence length="254" mass="27572">MDTYIITGGSKGLGAAIIQQLLQQGAAIHCISRSDSEALRQEALRAEGTLTFHAYDLADTQGLDSLMERILGTMDGADSITLINNAGMLEPMTSIGRADHVDLQRSLQVNLIAPALLTNSFIRLTQAWPIMKRVVGISSGAGRKPYPGWGAYCTAKAGLDMLTRCVGVEQMNQSHPVEIYSIAPGVVDTDMQREIRAAAEVDFPQVSRFVQLKEQGELQSPEATARQLLDLLQTNAFEQGEIADLRTKKPESST</sequence>
<dbReference type="Pfam" id="PF00106">
    <property type="entry name" value="adh_short"/>
    <property type="match status" value="1"/>
</dbReference>
<organism evidence="6 7">
    <name type="scientific">Paenibacillus alginolyticus</name>
    <dbReference type="NCBI Taxonomy" id="59839"/>
    <lineage>
        <taxon>Bacteria</taxon>
        <taxon>Bacillati</taxon>
        <taxon>Bacillota</taxon>
        <taxon>Bacilli</taxon>
        <taxon>Bacillales</taxon>
        <taxon>Paenibacillaceae</taxon>
        <taxon>Paenibacillus</taxon>
    </lineage>
</organism>
<evidence type="ECO:0000256" key="2">
    <source>
        <dbReference type="ARBA" id="ARBA00006484"/>
    </source>
</evidence>
<dbReference type="Proteomes" id="UP001527099">
    <property type="component" value="Unassembled WGS sequence"/>
</dbReference>
<dbReference type="PANTHER" id="PTHR44085:SF2">
    <property type="entry name" value="SEPIAPTERIN REDUCTASE"/>
    <property type="match status" value="1"/>
</dbReference>
<comment type="subcellular location">
    <subcellularLocation>
        <location evidence="1">Cytoplasm</location>
    </subcellularLocation>
</comment>
<dbReference type="CDD" id="cd05367">
    <property type="entry name" value="SPR-like_SDR_c"/>
    <property type="match status" value="1"/>
</dbReference>
<reference evidence="6 7" key="1">
    <citation type="submission" date="2022-05" db="EMBL/GenBank/DDBJ databases">
        <title>Genome Sequencing of Bee-Associated Microbes.</title>
        <authorList>
            <person name="Dunlap C."/>
        </authorList>
    </citation>
    <scope>NUCLEOTIDE SEQUENCE [LARGE SCALE GENOMIC DNA]</scope>
    <source>
        <strain evidence="6 7">NRRL B-14421</strain>
    </source>
</reference>
<dbReference type="EC" id="1.1.1.320" evidence="6"/>
<proteinExistence type="inferred from homology"/>
<dbReference type="InterPro" id="IPR020904">
    <property type="entry name" value="Sc_DH/Rdtase_CS"/>
</dbReference>
<dbReference type="PROSITE" id="PS00061">
    <property type="entry name" value="ADH_SHORT"/>
    <property type="match status" value="1"/>
</dbReference>
<dbReference type="RefSeq" id="WP_268617142.1">
    <property type="nucleotide sequence ID" value="NZ_JAMDMX010000084.1"/>
</dbReference>
<comment type="caution">
    <text evidence="6">The sequence shown here is derived from an EMBL/GenBank/DDBJ whole genome shotgun (WGS) entry which is preliminary data.</text>
</comment>
<keyword evidence="5 6" id="KW-0560">Oxidoreductase</keyword>
<comment type="similarity">
    <text evidence="2">Belongs to the short-chain dehydrogenases/reductases (SDR) family.</text>
</comment>
<evidence type="ECO:0000256" key="4">
    <source>
        <dbReference type="ARBA" id="ARBA00022857"/>
    </source>
</evidence>
<evidence type="ECO:0000256" key="5">
    <source>
        <dbReference type="ARBA" id="ARBA00023002"/>
    </source>
</evidence>
<dbReference type="PANTHER" id="PTHR44085">
    <property type="entry name" value="SEPIAPTERIN REDUCTASE"/>
    <property type="match status" value="1"/>
</dbReference>
<gene>
    <name evidence="6" type="ORF">M5X19_24180</name>
</gene>
<evidence type="ECO:0000313" key="6">
    <source>
        <dbReference type="EMBL" id="MCY9695980.1"/>
    </source>
</evidence>
<dbReference type="NCBIfam" id="NF005381">
    <property type="entry name" value="PRK06924.1"/>
    <property type="match status" value="1"/>
</dbReference>
<evidence type="ECO:0000313" key="7">
    <source>
        <dbReference type="Proteomes" id="UP001527099"/>
    </source>
</evidence>
<keyword evidence="3" id="KW-0963">Cytoplasm</keyword>
<dbReference type="InterPro" id="IPR002347">
    <property type="entry name" value="SDR_fam"/>
</dbReference>
<dbReference type="GO" id="GO:0016491">
    <property type="term" value="F:oxidoreductase activity"/>
    <property type="evidence" value="ECO:0007669"/>
    <property type="project" value="UniProtKB-KW"/>
</dbReference>
<dbReference type="InterPro" id="IPR051721">
    <property type="entry name" value="Biopterin_syn/organic_redct"/>
</dbReference>
<keyword evidence="4" id="KW-0521">NADP</keyword>
<evidence type="ECO:0000256" key="3">
    <source>
        <dbReference type="ARBA" id="ARBA00022490"/>
    </source>
</evidence>
<dbReference type="EMBL" id="JAMDMX010000084">
    <property type="protein sequence ID" value="MCY9695980.1"/>
    <property type="molecule type" value="Genomic_DNA"/>
</dbReference>
<dbReference type="Gene3D" id="3.40.50.720">
    <property type="entry name" value="NAD(P)-binding Rossmann-like Domain"/>
    <property type="match status" value="1"/>
</dbReference>
<protein>
    <submittedName>
        <fullName evidence="6">(S)-benzoin forming benzil reductase</fullName>
        <ecNumber evidence="6">1.1.1.320</ecNumber>
    </submittedName>
</protein>
<dbReference type="SUPFAM" id="SSF51735">
    <property type="entry name" value="NAD(P)-binding Rossmann-fold domains"/>
    <property type="match status" value="1"/>
</dbReference>
<evidence type="ECO:0000256" key="1">
    <source>
        <dbReference type="ARBA" id="ARBA00004496"/>
    </source>
</evidence>
<dbReference type="PRINTS" id="PR00081">
    <property type="entry name" value="GDHRDH"/>
</dbReference>
<accession>A0ABT4GIJ5</accession>
<name>A0ABT4GIJ5_9BACL</name>
<keyword evidence="7" id="KW-1185">Reference proteome</keyword>
<dbReference type="InterPro" id="IPR036291">
    <property type="entry name" value="NAD(P)-bd_dom_sf"/>
</dbReference>